<dbReference type="STRING" id="226505.SAMN05444394_0103"/>
<gene>
    <name evidence="3" type="primary">ispD</name>
    <name evidence="4" type="ORF">SAMN05444394_0103</name>
</gene>
<evidence type="ECO:0000256" key="2">
    <source>
        <dbReference type="ARBA" id="ARBA00022695"/>
    </source>
</evidence>
<name>A0A1N6D394_9BACT</name>
<keyword evidence="1 3" id="KW-0808">Transferase</keyword>
<evidence type="ECO:0000313" key="4">
    <source>
        <dbReference type="EMBL" id="SIN65255.1"/>
    </source>
</evidence>
<dbReference type="HAMAP" id="MF_00108">
    <property type="entry name" value="IspD"/>
    <property type="match status" value="1"/>
</dbReference>
<dbReference type="UniPathway" id="UPA00056">
    <property type="reaction ID" value="UER00093"/>
</dbReference>
<sequence>MNKAAVIVAGGKGTRMGAPISKQYLPIGGEPVLMRTLRVFHEVDSSIKLILVIPGTDFSYWEALCDQYQFQIPHVLVAGGNSRFQSVRNGLDTLTWEEGLVAIHDGVRPFVKKEVIEHSFREALQSGSGIAVIALKDSIRKLGDDGKSCYQERQDFRLVQTPQTFLLSKIKKAFQVTEIPQFTDDATVYEHQGWQVSLIAGNLENIKITTPEDLAYGEFLLSQGKAK</sequence>
<dbReference type="FunFam" id="3.90.550.10:FF:000003">
    <property type="entry name" value="2-C-methyl-D-erythritol 4-phosphate cytidylyltransferase"/>
    <property type="match status" value="1"/>
</dbReference>
<organism evidence="4 5">
    <name type="scientific">Algoriphagus halophilus</name>
    <dbReference type="NCBI Taxonomy" id="226505"/>
    <lineage>
        <taxon>Bacteria</taxon>
        <taxon>Pseudomonadati</taxon>
        <taxon>Bacteroidota</taxon>
        <taxon>Cytophagia</taxon>
        <taxon>Cytophagales</taxon>
        <taxon>Cyclobacteriaceae</taxon>
        <taxon>Algoriphagus</taxon>
    </lineage>
</organism>
<proteinExistence type="inferred from homology"/>
<dbReference type="NCBIfam" id="TIGR00453">
    <property type="entry name" value="ispD"/>
    <property type="match status" value="1"/>
</dbReference>
<comment type="pathway">
    <text evidence="3">Isoprenoid biosynthesis; isopentenyl diphosphate biosynthesis via DXP pathway; isopentenyl diphosphate from 1-deoxy-D-xylulose 5-phosphate: step 2/6.</text>
</comment>
<dbReference type="Pfam" id="PF01128">
    <property type="entry name" value="IspD"/>
    <property type="match status" value="1"/>
</dbReference>
<feature type="site" description="Transition state stabilizer" evidence="3">
    <location>
        <position position="22"/>
    </location>
</feature>
<dbReference type="PANTHER" id="PTHR32125">
    <property type="entry name" value="2-C-METHYL-D-ERYTHRITOL 4-PHOSPHATE CYTIDYLYLTRANSFERASE, CHLOROPLASTIC"/>
    <property type="match status" value="1"/>
</dbReference>
<dbReference type="AlphaFoldDB" id="A0A1N6D394"/>
<keyword evidence="3" id="KW-0414">Isoprene biosynthesis</keyword>
<evidence type="ECO:0000313" key="5">
    <source>
        <dbReference type="Proteomes" id="UP000185221"/>
    </source>
</evidence>
<feature type="site" description="Positions MEP for the nucleophilic attack" evidence="3">
    <location>
        <position position="153"/>
    </location>
</feature>
<dbReference type="Gene3D" id="3.90.550.10">
    <property type="entry name" value="Spore Coat Polysaccharide Biosynthesis Protein SpsA, Chain A"/>
    <property type="match status" value="1"/>
</dbReference>
<dbReference type="SUPFAM" id="SSF53448">
    <property type="entry name" value="Nucleotide-diphospho-sugar transferases"/>
    <property type="match status" value="1"/>
</dbReference>
<dbReference type="InterPro" id="IPR034683">
    <property type="entry name" value="IspD/TarI"/>
</dbReference>
<evidence type="ECO:0000256" key="1">
    <source>
        <dbReference type="ARBA" id="ARBA00022679"/>
    </source>
</evidence>
<comment type="similarity">
    <text evidence="3">Belongs to the IspD/TarI cytidylyltransferase family. IspD subfamily.</text>
</comment>
<dbReference type="Proteomes" id="UP000185221">
    <property type="component" value="Unassembled WGS sequence"/>
</dbReference>
<keyword evidence="2 3" id="KW-0548">Nucleotidyltransferase</keyword>
<protein>
    <recommendedName>
        <fullName evidence="3">2-C-methyl-D-erythritol 4-phosphate cytidylyltransferase</fullName>
        <ecNumber evidence="3">2.7.7.60</ecNumber>
    </recommendedName>
    <alternativeName>
        <fullName evidence="3">4-diphosphocytidyl-2C-methyl-D-erythritol synthase</fullName>
    </alternativeName>
    <alternativeName>
        <fullName evidence="3">MEP cytidylyltransferase</fullName>
        <shortName evidence="3">MCT</shortName>
    </alternativeName>
</protein>
<dbReference type="PANTHER" id="PTHR32125:SF4">
    <property type="entry name" value="2-C-METHYL-D-ERYTHRITOL 4-PHOSPHATE CYTIDYLYLTRANSFERASE, CHLOROPLASTIC"/>
    <property type="match status" value="1"/>
</dbReference>
<dbReference type="InterPro" id="IPR050088">
    <property type="entry name" value="IspD/TarI_cytidylyltransf_bact"/>
</dbReference>
<dbReference type="InterPro" id="IPR029044">
    <property type="entry name" value="Nucleotide-diphossugar_trans"/>
</dbReference>
<comment type="catalytic activity">
    <reaction evidence="3">
        <text>2-C-methyl-D-erythritol 4-phosphate + CTP + H(+) = 4-CDP-2-C-methyl-D-erythritol + diphosphate</text>
        <dbReference type="Rhea" id="RHEA:13429"/>
        <dbReference type="ChEBI" id="CHEBI:15378"/>
        <dbReference type="ChEBI" id="CHEBI:33019"/>
        <dbReference type="ChEBI" id="CHEBI:37563"/>
        <dbReference type="ChEBI" id="CHEBI:57823"/>
        <dbReference type="ChEBI" id="CHEBI:58262"/>
        <dbReference type="EC" id="2.7.7.60"/>
    </reaction>
</comment>
<dbReference type="EC" id="2.7.7.60" evidence="3"/>
<accession>A0A1N6D394</accession>
<dbReference type="CDD" id="cd02516">
    <property type="entry name" value="CDP-ME_synthetase"/>
    <property type="match status" value="1"/>
</dbReference>
<feature type="site" description="Positions MEP for the nucleophilic attack" evidence="3">
    <location>
        <position position="207"/>
    </location>
</feature>
<keyword evidence="5" id="KW-1185">Reference proteome</keyword>
<dbReference type="InterPro" id="IPR001228">
    <property type="entry name" value="IspD"/>
</dbReference>
<dbReference type="EMBL" id="FSRC01000001">
    <property type="protein sequence ID" value="SIN65255.1"/>
    <property type="molecule type" value="Genomic_DNA"/>
</dbReference>
<dbReference type="NCBIfam" id="NF001186">
    <property type="entry name" value="PRK00155.2-3"/>
    <property type="match status" value="1"/>
</dbReference>
<dbReference type="OrthoDB" id="9806837at2"/>
<dbReference type="GO" id="GO:0050518">
    <property type="term" value="F:2-C-methyl-D-erythritol 4-phosphate cytidylyltransferase activity"/>
    <property type="evidence" value="ECO:0007669"/>
    <property type="project" value="UniProtKB-UniRule"/>
</dbReference>
<feature type="site" description="Transition state stabilizer" evidence="3">
    <location>
        <position position="15"/>
    </location>
</feature>
<comment type="function">
    <text evidence="3">Catalyzes the formation of 4-diphosphocytidyl-2-C-methyl-D-erythritol from CTP and 2-C-methyl-D-erythritol 4-phosphate (MEP).</text>
</comment>
<dbReference type="GO" id="GO:0019288">
    <property type="term" value="P:isopentenyl diphosphate biosynthetic process, methylerythritol 4-phosphate pathway"/>
    <property type="evidence" value="ECO:0007669"/>
    <property type="project" value="UniProtKB-UniRule"/>
</dbReference>
<dbReference type="RefSeq" id="WP_074222902.1">
    <property type="nucleotide sequence ID" value="NZ_FSRC01000001.1"/>
</dbReference>
<reference evidence="5" key="1">
    <citation type="submission" date="2016-11" db="EMBL/GenBank/DDBJ databases">
        <authorList>
            <person name="Varghese N."/>
            <person name="Submissions S."/>
        </authorList>
    </citation>
    <scope>NUCLEOTIDE SEQUENCE [LARGE SCALE GENOMIC DNA]</scope>
    <source>
        <strain evidence="5">DSM 15292</strain>
    </source>
</reference>
<evidence type="ECO:0000256" key="3">
    <source>
        <dbReference type="HAMAP-Rule" id="MF_00108"/>
    </source>
</evidence>